<comment type="caution">
    <text evidence="1">The sequence shown here is derived from an EMBL/GenBank/DDBJ whole genome shotgun (WGS) entry which is preliminary data.</text>
</comment>
<sequence>MYVTMNRTKIIAIGKDSAIINYLREIFTHYQFNYGLSTQLKIEYSGQYFHSIDNIISITTADRHFHITKIYLEKFNRNIPINKEEYLIGALLHEIKHAIEWQDDPEKLDLERSMVDNKLYFSNINYHNSIPLEKRAINFANEEKCRWIDIWKRVKR</sequence>
<proteinExistence type="predicted"/>
<gene>
    <name evidence="1" type="ORF">LCGC14_1315750</name>
</gene>
<reference evidence="1" key="1">
    <citation type="journal article" date="2015" name="Nature">
        <title>Complex archaea that bridge the gap between prokaryotes and eukaryotes.</title>
        <authorList>
            <person name="Spang A."/>
            <person name="Saw J.H."/>
            <person name="Jorgensen S.L."/>
            <person name="Zaremba-Niedzwiedzka K."/>
            <person name="Martijn J."/>
            <person name="Lind A.E."/>
            <person name="van Eijk R."/>
            <person name="Schleper C."/>
            <person name="Guy L."/>
            <person name="Ettema T.J."/>
        </authorList>
    </citation>
    <scope>NUCLEOTIDE SEQUENCE</scope>
</reference>
<protein>
    <submittedName>
        <fullName evidence="1">Uncharacterized protein</fullName>
    </submittedName>
</protein>
<evidence type="ECO:0000313" key="1">
    <source>
        <dbReference type="EMBL" id="KKM82823.1"/>
    </source>
</evidence>
<organism evidence="1">
    <name type="scientific">marine sediment metagenome</name>
    <dbReference type="NCBI Taxonomy" id="412755"/>
    <lineage>
        <taxon>unclassified sequences</taxon>
        <taxon>metagenomes</taxon>
        <taxon>ecological metagenomes</taxon>
    </lineage>
</organism>
<dbReference type="EMBL" id="LAZR01007803">
    <property type="protein sequence ID" value="KKM82823.1"/>
    <property type="molecule type" value="Genomic_DNA"/>
</dbReference>
<dbReference type="AlphaFoldDB" id="A0A0F9KLL2"/>
<accession>A0A0F9KLL2</accession>
<name>A0A0F9KLL2_9ZZZZ</name>